<feature type="compositionally biased region" description="Basic residues" evidence="1">
    <location>
        <begin position="111"/>
        <end position="127"/>
    </location>
</feature>
<proteinExistence type="predicted"/>
<keyword evidence="3" id="KW-1185">Reference proteome</keyword>
<protein>
    <submittedName>
        <fullName evidence="2">Uncharacterized protein</fullName>
    </submittedName>
</protein>
<evidence type="ECO:0000313" key="2">
    <source>
        <dbReference type="EMBL" id="KAK3861527.1"/>
    </source>
</evidence>
<reference evidence="2" key="1">
    <citation type="submission" date="2023-10" db="EMBL/GenBank/DDBJ databases">
        <title>Genome assemblies of two species of porcelain crab, Petrolisthes cinctipes and Petrolisthes manimaculis (Anomura: Porcellanidae).</title>
        <authorList>
            <person name="Angst P."/>
        </authorList>
    </citation>
    <scope>NUCLEOTIDE SEQUENCE</scope>
    <source>
        <strain evidence="2">PB745_01</strain>
        <tissue evidence="2">Gill</tissue>
    </source>
</reference>
<name>A0AAE1EUE1_PETCI</name>
<gene>
    <name evidence="2" type="ORF">Pcinc_032516</name>
</gene>
<feature type="region of interest" description="Disordered" evidence="1">
    <location>
        <begin position="91"/>
        <end position="142"/>
    </location>
</feature>
<sequence length="142" mass="16483">MLTTARPKNRAEEEIFSRYVEMGRLQLQRLRQKTEDLALSRDWTGRVVKVVPGRGSLPEVRLPTCKECGEELCDGLCKDYLYVNFTRIQTEEKKEDDESGLDAEEVGTPKQKGKKKRKSKRRKKKKKKENDYGDEDADDEGK</sequence>
<accession>A0AAE1EUE1</accession>
<evidence type="ECO:0000313" key="3">
    <source>
        <dbReference type="Proteomes" id="UP001286313"/>
    </source>
</evidence>
<dbReference type="EMBL" id="JAWQEG010004471">
    <property type="protein sequence ID" value="KAK3861527.1"/>
    <property type="molecule type" value="Genomic_DNA"/>
</dbReference>
<organism evidence="2 3">
    <name type="scientific">Petrolisthes cinctipes</name>
    <name type="common">Flat porcelain crab</name>
    <dbReference type="NCBI Taxonomy" id="88211"/>
    <lineage>
        <taxon>Eukaryota</taxon>
        <taxon>Metazoa</taxon>
        <taxon>Ecdysozoa</taxon>
        <taxon>Arthropoda</taxon>
        <taxon>Crustacea</taxon>
        <taxon>Multicrustacea</taxon>
        <taxon>Malacostraca</taxon>
        <taxon>Eumalacostraca</taxon>
        <taxon>Eucarida</taxon>
        <taxon>Decapoda</taxon>
        <taxon>Pleocyemata</taxon>
        <taxon>Anomura</taxon>
        <taxon>Galatheoidea</taxon>
        <taxon>Porcellanidae</taxon>
        <taxon>Petrolisthes</taxon>
    </lineage>
</organism>
<feature type="compositionally biased region" description="Acidic residues" evidence="1">
    <location>
        <begin position="132"/>
        <end position="142"/>
    </location>
</feature>
<evidence type="ECO:0000256" key="1">
    <source>
        <dbReference type="SAM" id="MobiDB-lite"/>
    </source>
</evidence>
<feature type="compositionally biased region" description="Acidic residues" evidence="1">
    <location>
        <begin position="94"/>
        <end position="105"/>
    </location>
</feature>
<comment type="caution">
    <text evidence="2">The sequence shown here is derived from an EMBL/GenBank/DDBJ whole genome shotgun (WGS) entry which is preliminary data.</text>
</comment>
<dbReference type="Proteomes" id="UP001286313">
    <property type="component" value="Unassembled WGS sequence"/>
</dbReference>
<dbReference type="AlphaFoldDB" id="A0AAE1EUE1"/>